<dbReference type="Proteomes" id="UP001596312">
    <property type="component" value="Unassembled WGS sequence"/>
</dbReference>
<gene>
    <name evidence="1" type="ORF">ACFQGH_09160</name>
</gene>
<dbReference type="AlphaFoldDB" id="A0ABD5V379"/>
<protein>
    <recommendedName>
        <fullName evidence="3">Lipoprotein</fullName>
    </recommendedName>
</protein>
<evidence type="ECO:0000313" key="2">
    <source>
        <dbReference type="Proteomes" id="UP001596312"/>
    </source>
</evidence>
<comment type="caution">
    <text evidence="1">The sequence shown here is derived from an EMBL/GenBank/DDBJ whole genome shotgun (WGS) entry which is preliminary data.</text>
</comment>
<dbReference type="EMBL" id="JBHSXQ010000003">
    <property type="protein sequence ID" value="MFC6905361.1"/>
    <property type="molecule type" value="Genomic_DNA"/>
</dbReference>
<reference evidence="1 2" key="1">
    <citation type="journal article" date="2019" name="Int. J. Syst. Evol. Microbiol.">
        <title>The Global Catalogue of Microorganisms (GCM) 10K type strain sequencing project: providing services to taxonomists for standard genome sequencing and annotation.</title>
        <authorList>
            <consortium name="The Broad Institute Genomics Platform"/>
            <consortium name="The Broad Institute Genome Sequencing Center for Infectious Disease"/>
            <person name="Wu L."/>
            <person name="Ma J."/>
        </authorList>
    </citation>
    <scope>NUCLEOTIDE SEQUENCE [LARGE SCALE GENOMIC DNA]</scope>
    <source>
        <strain evidence="1 2">CGMCC 1.3240</strain>
    </source>
</reference>
<proteinExistence type="predicted"/>
<evidence type="ECO:0008006" key="3">
    <source>
        <dbReference type="Google" id="ProtNLM"/>
    </source>
</evidence>
<dbReference type="PROSITE" id="PS51257">
    <property type="entry name" value="PROKAR_LIPOPROTEIN"/>
    <property type="match status" value="1"/>
</dbReference>
<keyword evidence="2" id="KW-1185">Reference proteome</keyword>
<accession>A0ABD5V379</accession>
<sequence>MDRRSWLGVLGTGALISLSGCVTGMLSDEENSPDPPDGIADVRFERKDPQGWELIDPQKEVHTGFKIIDDKDADHPTFIVRGQVESGDPDCTEIHIDGIEYIDTTVSIEIEVREEGEECLDVIAFEPFEMEIVFETEDDVPESIEINDFEKGVPEPE</sequence>
<name>A0ABD5V379_9EURY</name>
<evidence type="ECO:0000313" key="1">
    <source>
        <dbReference type="EMBL" id="MFC6905361.1"/>
    </source>
</evidence>
<dbReference type="RefSeq" id="WP_340603886.1">
    <property type="nucleotide sequence ID" value="NZ_JBBMXV010000003.1"/>
</dbReference>
<organism evidence="1 2">
    <name type="scientific">Halalkalicoccus tibetensis</name>
    <dbReference type="NCBI Taxonomy" id="175632"/>
    <lineage>
        <taxon>Archaea</taxon>
        <taxon>Methanobacteriati</taxon>
        <taxon>Methanobacteriota</taxon>
        <taxon>Stenosarchaea group</taxon>
        <taxon>Halobacteria</taxon>
        <taxon>Halobacteriales</taxon>
        <taxon>Halococcaceae</taxon>
        <taxon>Halalkalicoccus</taxon>
    </lineage>
</organism>